<sequence>MSAFAKIVAKNMAGIKAGEVTMNFEVKWENLRRSGRGYNQILRGGEKRERLPSNFGVKWEEAEEEEREEEGRLPLEVKWEVVLTRKFFNKKFGTPPKSTT</sequence>
<reference evidence="1 2" key="1">
    <citation type="journal article" date="2019" name="Nat. Ecol. Evol.">
        <title>Megaphylogeny resolves global patterns of mushroom evolution.</title>
        <authorList>
            <person name="Varga T."/>
            <person name="Krizsan K."/>
            <person name="Foldi C."/>
            <person name="Dima B."/>
            <person name="Sanchez-Garcia M."/>
            <person name="Sanchez-Ramirez S."/>
            <person name="Szollosi G.J."/>
            <person name="Szarkandi J.G."/>
            <person name="Papp V."/>
            <person name="Albert L."/>
            <person name="Andreopoulos W."/>
            <person name="Angelini C."/>
            <person name="Antonin V."/>
            <person name="Barry K.W."/>
            <person name="Bougher N.L."/>
            <person name="Buchanan P."/>
            <person name="Buyck B."/>
            <person name="Bense V."/>
            <person name="Catcheside P."/>
            <person name="Chovatia M."/>
            <person name="Cooper J."/>
            <person name="Damon W."/>
            <person name="Desjardin D."/>
            <person name="Finy P."/>
            <person name="Geml J."/>
            <person name="Haridas S."/>
            <person name="Hughes K."/>
            <person name="Justo A."/>
            <person name="Karasinski D."/>
            <person name="Kautmanova I."/>
            <person name="Kiss B."/>
            <person name="Kocsube S."/>
            <person name="Kotiranta H."/>
            <person name="LaButti K.M."/>
            <person name="Lechner B.E."/>
            <person name="Liimatainen K."/>
            <person name="Lipzen A."/>
            <person name="Lukacs Z."/>
            <person name="Mihaltcheva S."/>
            <person name="Morgado L.N."/>
            <person name="Niskanen T."/>
            <person name="Noordeloos M.E."/>
            <person name="Ohm R.A."/>
            <person name="Ortiz-Santana B."/>
            <person name="Ovrebo C."/>
            <person name="Racz N."/>
            <person name="Riley R."/>
            <person name="Savchenko A."/>
            <person name="Shiryaev A."/>
            <person name="Soop K."/>
            <person name="Spirin V."/>
            <person name="Szebenyi C."/>
            <person name="Tomsovsky M."/>
            <person name="Tulloss R.E."/>
            <person name="Uehling J."/>
            <person name="Grigoriev I.V."/>
            <person name="Vagvolgyi C."/>
            <person name="Papp T."/>
            <person name="Martin F.M."/>
            <person name="Miettinen O."/>
            <person name="Hibbett D.S."/>
            <person name="Nagy L.G."/>
        </authorList>
    </citation>
    <scope>NUCLEOTIDE SEQUENCE [LARGE SCALE GENOMIC DNA]</scope>
    <source>
        <strain evidence="1 2">CBS 962.96</strain>
    </source>
</reference>
<name>A0A4S8LMW7_DENBC</name>
<evidence type="ECO:0000313" key="2">
    <source>
        <dbReference type="Proteomes" id="UP000297245"/>
    </source>
</evidence>
<keyword evidence="2" id="KW-1185">Reference proteome</keyword>
<dbReference type="Proteomes" id="UP000297245">
    <property type="component" value="Unassembled WGS sequence"/>
</dbReference>
<evidence type="ECO:0000313" key="1">
    <source>
        <dbReference type="EMBL" id="THU90676.1"/>
    </source>
</evidence>
<organism evidence="1 2">
    <name type="scientific">Dendrothele bispora (strain CBS 962.96)</name>
    <dbReference type="NCBI Taxonomy" id="1314807"/>
    <lineage>
        <taxon>Eukaryota</taxon>
        <taxon>Fungi</taxon>
        <taxon>Dikarya</taxon>
        <taxon>Basidiomycota</taxon>
        <taxon>Agaricomycotina</taxon>
        <taxon>Agaricomycetes</taxon>
        <taxon>Agaricomycetidae</taxon>
        <taxon>Agaricales</taxon>
        <taxon>Agaricales incertae sedis</taxon>
        <taxon>Dendrothele</taxon>
    </lineage>
</organism>
<dbReference type="EMBL" id="ML179328">
    <property type="protein sequence ID" value="THU90676.1"/>
    <property type="molecule type" value="Genomic_DNA"/>
</dbReference>
<dbReference type="AlphaFoldDB" id="A0A4S8LMW7"/>
<gene>
    <name evidence="1" type="ORF">K435DRAFT_864115</name>
</gene>
<proteinExistence type="predicted"/>
<accession>A0A4S8LMW7</accession>
<protein>
    <submittedName>
        <fullName evidence="1">Uncharacterized protein</fullName>
    </submittedName>
</protein>